<dbReference type="InterPro" id="IPR035897">
    <property type="entry name" value="Toll_tir_struct_dom_sf"/>
</dbReference>
<dbReference type="SMART" id="SM00255">
    <property type="entry name" value="TIR"/>
    <property type="match status" value="1"/>
</dbReference>
<evidence type="ECO:0000256" key="1">
    <source>
        <dbReference type="ARBA" id="ARBA00004370"/>
    </source>
</evidence>
<evidence type="ECO:0000313" key="8">
    <source>
        <dbReference type="EMBL" id="CAI9726569.1"/>
    </source>
</evidence>
<keyword evidence="9" id="KW-1185">Reference proteome</keyword>
<dbReference type="Proteomes" id="UP001162480">
    <property type="component" value="Chromosome 8"/>
</dbReference>
<keyword evidence="2 6" id="KW-0812">Transmembrane</keyword>
<protein>
    <submittedName>
        <fullName evidence="8">Uncharacterized transmembrane DDB_G0293652 isoform X1</fullName>
    </submittedName>
</protein>
<dbReference type="GO" id="GO:0038023">
    <property type="term" value="F:signaling receptor activity"/>
    <property type="evidence" value="ECO:0007669"/>
    <property type="project" value="TreeGrafter"/>
</dbReference>
<dbReference type="GO" id="GO:0007165">
    <property type="term" value="P:signal transduction"/>
    <property type="evidence" value="ECO:0007669"/>
    <property type="project" value="InterPro"/>
</dbReference>
<dbReference type="EMBL" id="OX597821">
    <property type="protein sequence ID" value="CAI9726569.1"/>
    <property type="molecule type" value="Genomic_DNA"/>
</dbReference>
<sequence>MCLMWKRRFRFFMKFAHYFQPYVDKEEKLYDVFISYKSSDADENWVKNILFPKIEDDMGLKACVHFRDFVPGETISNNIIESIQNSRRTLLVLTNDYIDSEWTRMEYQVAQQEMFKLRHRIIPVILEISQSHQQEQLQVLIELRLLPHSVGGVEQDRDKKAAGLASELIMSACGVFFSIGSVAGVTVYVMIYVGGRQLPIVSGVDVADVQD</sequence>
<reference evidence="8" key="1">
    <citation type="submission" date="2023-08" db="EMBL/GenBank/DDBJ databases">
        <authorList>
            <person name="Alioto T."/>
            <person name="Alioto T."/>
            <person name="Gomez Garrido J."/>
        </authorList>
    </citation>
    <scope>NUCLEOTIDE SEQUENCE</scope>
</reference>
<dbReference type="GO" id="GO:0005886">
    <property type="term" value="C:plasma membrane"/>
    <property type="evidence" value="ECO:0007669"/>
    <property type="project" value="TreeGrafter"/>
</dbReference>
<dbReference type="AlphaFoldDB" id="A0AA36B3A5"/>
<dbReference type="PRINTS" id="PR01537">
    <property type="entry name" value="INTRLKN1R1F"/>
</dbReference>
<accession>A0AA36B3A5</accession>
<organism evidence="8 9">
    <name type="scientific">Octopus vulgaris</name>
    <name type="common">Common octopus</name>
    <dbReference type="NCBI Taxonomy" id="6645"/>
    <lineage>
        <taxon>Eukaryota</taxon>
        <taxon>Metazoa</taxon>
        <taxon>Spiralia</taxon>
        <taxon>Lophotrochozoa</taxon>
        <taxon>Mollusca</taxon>
        <taxon>Cephalopoda</taxon>
        <taxon>Coleoidea</taxon>
        <taxon>Octopodiformes</taxon>
        <taxon>Octopoda</taxon>
        <taxon>Incirrata</taxon>
        <taxon>Octopodidae</taxon>
        <taxon>Octopus</taxon>
    </lineage>
</organism>
<evidence type="ECO:0000313" key="9">
    <source>
        <dbReference type="Proteomes" id="UP001162480"/>
    </source>
</evidence>
<evidence type="ECO:0000259" key="7">
    <source>
        <dbReference type="PROSITE" id="PS50104"/>
    </source>
</evidence>
<dbReference type="Pfam" id="PF01582">
    <property type="entry name" value="TIR"/>
    <property type="match status" value="1"/>
</dbReference>
<name>A0AA36B3A5_OCTVU</name>
<keyword evidence="4 6" id="KW-1133">Transmembrane helix</keyword>
<evidence type="ECO:0000256" key="4">
    <source>
        <dbReference type="ARBA" id="ARBA00022989"/>
    </source>
</evidence>
<dbReference type="SUPFAM" id="SSF52200">
    <property type="entry name" value="Toll/Interleukin receptor TIR domain"/>
    <property type="match status" value="1"/>
</dbReference>
<evidence type="ECO:0000256" key="3">
    <source>
        <dbReference type="ARBA" id="ARBA00022729"/>
    </source>
</evidence>
<keyword evidence="5 6" id="KW-0472">Membrane</keyword>
<dbReference type="Gene3D" id="3.40.50.10140">
    <property type="entry name" value="Toll/interleukin-1 receptor homology (TIR) domain"/>
    <property type="match status" value="1"/>
</dbReference>
<evidence type="ECO:0000256" key="5">
    <source>
        <dbReference type="ARBA" id="ARBA00023136"/>
    </source>
</evidence>
<proteinExistence type="predicted"/>
<dbReference type="InterPro" id="IPR000157">
    <property type="entry name" value="TIR_dom"/>
</dbReference>
<keyword evidence="3" id="KW-0732">Signal</keyword>
<evidence type="ECO:0000256" key="2">
    <source>
        <dbReference type="ARBA" id="ARBA00022692"/>
    </source>
</evidence>
<dbReference type="PANTHER" id="PTHR24365:SF541">
    <property type="entry name" value="PROTEIN TOLL-RELATED"/>
    <property type="match status" value="1"/>
</dbReference>
<dbReference type="PANTHER" id="PTHR24365">
    <property type="entry name" value="TOLL-LIKE RECEPTOR"/>
    <property type="match status" value="1"/>
</dbReference>
<feature type="domain" description="TIR" evidence="7">
    <location>
        <begin position="28"/>
        <end position="164"/>
    </location>
</feature>
<evidence type="ECO:0000256" key="6">
    <source>
        <dbReference type="SAM" id="Phobius"/>
    </source>
</evidence>
<comment type="subcellular location">
    <subcellularLocation>
        <location evidence="1">Membrane</location>
    </subcellularLocation>
</comment>
<feature type="transmembrane region" description="Helical" evidence="6">
    <location>
        <begin position="168"/>
        <end position="193"/>
    </location>
</feature>
<gene>
    <name evidence="8" type="ORF">OCTVUL_1B021740</name>
</gene>
<dbReference type="PROSITE" id="PS50104">
    <property type="entry name" value="TIR"/>
    <property type="match status" value="1"/>
</dbReference>